<accession>A0A5E4PLX3</accession>
<proteinExistence type="predicted"/>
<evidence type="ECO:0000313" key="1">
    <source>
        <dbReference type="EMBL" id="VVC86966.1"/>
    </source>
</evidence>
<name>A0A5E4PLX3_9NEOP</name>
<organism evidence="1 2">
    <name type="scientific">Leptidea sinapis</name>
    <dbReference type="NCBI Taxonomy" id="189913"/>
    <lineage>
        <taxon>Eukaryota</taxon>
        <taxon>Metazoa</taxon>
        <taxon>Ecdysozoa</taxon>
        <taxon>Arthropoda</taxon>
        <taxon>Hexapoda</taxon>
        <taxon>Insecta</taxon>
        <taxon>Pterygota</taxon>
        <taxon>Neoptera</taxon>
        <taxon>Endopterygota</taxon>
        <taxon>Lepidoptera</taxon>
        <taxon>Glossata</taxon>
        <taxon>Ditrysia</taxon>
        <taxon>Papilionoidea</taxon>
        <taxon>Pieridae</taxon>
        <taxon>Dismorphiinae</taxon>
        <taxon>Leptidea</taxon>
    </lineage>
</organism>
<sequence length="269" mass="30392">MTLFVGISYIMYDGLIGSDLLTQLHANIDMKNKKLFTKGTCIPIIYSPPIREIYVLPPRSELRVKLPVNLLHGEGILNFTEFTKGVRMPTALVNCIHGYATTVIQNSRSEQMELTVTSSFKVEQYSGTNLEFDWKNIILTETCKEEVRKYNLKGRFLVIPYGSCETQIGDKIISKVAETRTPEVKLLLNPVTMPELQQEIRIEDSQVDLRGVTLTISKIFSIVQNTIVKVIRRNHLEPKYSSPADFSLKGGGVKRAHPIDLCFVSQSRA</sequence>
<gene>
    <name evidence="1" type="ORF">LSINAPIS_LOCUS691</name>
</gene>
<dbReference type="AlphaFoldDB" id="A0A5E4PLX3"/>
<evidence type="ECO:0000313" key="2">
    <source>
        <dbReference type="Proteomes" id="UP000324832"/>
    </source>
</evidence>
<reference evidence="1 2" key="1">
    <citation type="submission" date="2017-07" db="EMBL/GenBank/DDBJ databases">
        <authorList>
            <person name="Talla V."/>
            <person name="Backstrom N."/>
        </authorList>
    </citation>
    <scope>NUCLEOTIDE SEQUENCE [LARGE SCALE GENOMIC DNA]</scope>
</reference>
<dbReference type="EMBL" id="FZQP02000049">
    <property type="protein sequence ID" value="VVC86966.1"/>
    <property type="molecule type" value="Genomic_DNA"/>
</dbReference>
<dbReference type="Proteomes" id="UP000324832">
    <property type="component" value="Unassembled WGS sequence"/>
</dbReference>
<protein>
    <submittedName>
        <fullName evidence="1">Uncharacterized protein</fullName>
    </submittedName>
</protein>
<keyword evidence="2" id="KW-1185">Reference proteome</keyword>